<comment type="caution">
    <text evidence="1">The sequence shown here is derived from an EMBL/GenBank/DDBJ whole genome shotgun (WGS) entry which is preliminary data.</text>
</comment>
<dbReference type="Proteomes" id="UP000316598">
    <property type="component" value="Unassembled WGS sequence"/>
</dbReference>
<sequence>MNMKSTNAKSARNQDANTPVYRTVHGIEVRFAKPIRSTKSAAIAKALNGRTRRVLKFDAAHGVVDSVDEASAESFPASDPPATW</sequence>
<gene>
    <name evidence="1" type="ORF">Pla22_39170</name>
</gene>
<reference evidence="1 2" key="1">
    <citation type="submission" date="2019-02" db="EMBL/GenBank/DDBJ databases">
        <title>Deep-cultivation of Planctomycetes and their phenomic and genomic characterization uncovers novel biology.</title>
        <authorList>
            <person name="Wiegand S."/>
            <person name="Jogler M."/>
            <person name="Boedeker C."/>
            <person name="Pinto D."/>
            <person name="Vollmers J."/>
            <person name="Rivas-Marin E."/>
            <person name="Kohn T."/>
            <person name="Peeters S.H."/>
            <person name="Heuer A."/>
            <person name="Rast P."/>
            <person name="Oberbeckmann S."/>
            <person name="Bunk B."/>
            <person name="Jeske O."/>
            <person name="Meyerdierks A."/>
            <person name="Storesund J.E."/>
            <person name="Kallscheuer N."/>
            <person name="Luecker S."/>
            <person name="Lage O.M."/>
            <person name="Pohl T."/>
            <person name="Merkel B.J."/>
            <person name="Hornburger P."/>
            <person name="Mueller R.-W."/>
            <person name="Bruemmer F."/>
            <person name="Labrenz M."/>
            <person name="Spormann A.M."/>
            <person name="Op Den Camp H."/>
            <person name="Overmann J."/>
            <person name="Amann R."/>
            <person name="Jetten M.S.M."/>
            <person name="Mascher T."/>
            <person name="Medema M.H."/>
            <person name="Devos D.P."/>
            <person name="Kaster A.-K."/>
            <person name="Ovreas L."/>
            <person name="Rohde M."/>
            <person name="Galperin M.Y."/>
            <person name="Jogler C."/>
        </authorList>
    </citation>
    <scope>NUCLEOTIDE SEQUENCE [LARGE SCALE GENOMIC DNA]</scope>
    <source>
        <strain evidence="1 2">Pla22</strain>
    </source>
</reference>
<name>A0A5C5WKG0_9BACT</name>
<evidence type="ECO:0000313" key="1">
    <source>
        <dbReference type="EMBL" id="TWT51140.1"/>
    </source>
</evidence>
<protein>
    <submittedName>
        <fullName evidence="1">Uncharacterized protein</fullName>
    </submittedName>
</protein>
<accession>A0A5C5WKG0</accession>
<keyword evidence="2" id="KW-1185">Reference proteome</keyword>
<proteinExistence type="predicted"/>
<dbReference type="EMBL" id="SJPI01000002">
    <property type="protein sequence ID" value="TWT51140.1"/>
    <property type="molecule type" value="Genomic_DNA"/>
</dbReference>
<evidence type="ECO:0000313" key="2">
    <source>
        <dbReference type="Proteomes" id="UP000316598"/>
    </source>
</evidence>
<dbReference type="AlphaFoldDB" id="A0A5C5WKG0"/>
<organism evidence="1 2">
    <name type="scientific">Rubripirellula amarantea</name>
    <dbReference type="NCBI Taxonomy" id="2527999"/>
    <lineage>
        <taxon>Bacteria</taxon>
        <taxon>Pseudomonadati</taxon>
        <taxon>Planctomycetota</taxon>
        <taxon>Planctomycetia</taxon>
        <taxon>Pirellulales</taxon>
        <taxon>Pirellulaceae</taxon>
        <taxon>Rubripirellula</taxon>
    </lineage>
</organism>